<dbReference type="PROSITE" id="PS00678">
    <property type="entry name" value="WD_REPEATS_1"/>
    <property type="match status" value="1"/>
</dbReference>
<keyword evidence="7" id="KW-0234">DNA repair</keyword>
<dbReference type="InterPro" id="IPR045145">
    <property type="entry name" value="PTHR15271"/>
</dbReference>
<reference evidence="11 12" key="1">
    <citation type="journal article" date="2019" name="G3 (Bethesda)">
        <title>Sequencing of a Wild Apple (Malus baccata) Genome Unravels the Differences Between Cultivated and Wild Apple Species Regarding Disease Resistance and Cold Tolerance.</title>
        <authorList>
            <person name="Chen X."/>
        </authorList>
    </citation>
    <scope>NUCLEOTIDE SEQUENCE [LARGE SCALE GENOMIC DNA]</scope>
    <source>
        <strain evidence="12">cv. Shandingzi</strain>
        <tissue evidence="11">Leaves</tissue>
    </source>
</reference>
<keyword evidence="5" id="KW-0227">DNA damage</keyword>
<feature type="domain" description="CAF1B/HIR1 beta-propeller" evidence="10">
    <location>
        <begin position="88"/>
        <end position="229"/>
    </location>
</feature>
<evidence type="ECO:0000256" key="5">
    <source>
        <dbReference type="ARBA" id="ARBA00022763"/>
    </source>
</evidence>
<dbReference type="SUPFAM" id="SSF50978">
    <property type="entry name" value="WD40 repeat-like"/>
    <property type="match status" value="1"/>
</dbReference>
<evidence type="ECO:0000256" key="8">
    <source>
        <dbReference type="ARBA" id="ARBA00023242"/>
    </source>
</evidence>
<dbReference type="GO" id="GO:0006335">
    <property type="term" value="P:DNA replication-dependent chromatin assembly"/>
    <property type="evidence" value="ECO:0007669"/>
    <property type="project" value="InterPro"/>
</dbReference>
<dbReference type="InterPro" id="IPR036322">
    <property type="entry name" value="WD40_repeat_dom_sf"/>
</dbReference>
<evidence type="ECO:0000313" key="11">
    <source>
        <dbReference type="EMBL" id="TQD89259.1"/>
    </source>
</evidence>
<evidence type="ECO:0000256" key="7">
    <source>
        <dbReference type="ARBA" id="ARBA00023204"/>
    </source>
</evidence>
<sequence>MKGGNVQINWHDNKPVLTLDCHPIPGTLATGGADLDIKLWSISWSETEKKLPVASYQNSSYHSSAVNVVHLSRILASEYLCLSVVCSTQKFHHKDVLNLLWSIDGAYLISGSVDNSCIIWDVNKGSVHQILDSHCHYVQGMAWDPLVNYVASLSSDRTCHIYVKKPQSKGTGAEKANYVSEHVILKAEHPLSDDSKFAKNHLFLDETLPSFFRRLAWSPHGSFLLVPAGPELPGACKPVIAVRFHPLLFSLRGSNQRTHTGYISVPPIAIFAGFHYAAITDIAWSPDALCLTLSSQDGYCTLVEFENDELGSPIYLIEEKPVHKPEDMVIEAAKNDSPVEKAENVPTEAMAANNLITTDSGKSKAEWNQLTEAETKGKEVGGEENESPVEKPDDMVLDSIVAEKIGKSENQKQKGMKKSSTNDIVEIDVKLNSCSIRTTILGNCFLIPSKNVFTDEKLPLGK</sequence>
<feature type="repeat" description="WD" evidence="9">
    <location>
        <begin position="89"/>
        <end position="130"/>
    </location>
</feature>
<dbReference type="PROSITE" id="PS50082">
    <property type="entry name" value="WD_REPEATS_2"/>
    <property type="match status" value="1"/>
</dbReference>
<evidence type="ECO:0000256" key="6">
    <source>
        <dbReference type="ARBA" id="ARBA00022853"/>
    </source>
</evidence>
<evidence type="ECO:0000259" key="10">
    <source>
        <dbReference type="Pfam" id="PF24105"/>
    </source>
</evidence>
<dbReference type="InterPro" id="IPR015943">
    <property type="entry name" value="WD40/YVTN_repeat-like_dom_sf"/>
</dbReference>
<dbReference type="Gene3D" id="2.130.10.10">
    <property type="entry name" value="YVTN repeat-like/Quinoprotein amine dehydrogenase"/>
    <property type="match status" value="2"/>
</dbReference>
<dbReference type="PANTHER" id="PTHR15271">
    <property type="entry name" value="CHROMATIN ASSEMBLY FACTOR 1 SUBUNIT B"/>
    <property type="match status" value="1"/>
</dbReference>
<dbReference type="EMBL" id="VIEB01000484">
    <property type="protein sequence ID" value="TQD89259.1"/>
    <property type="molecule type" value="Genomic_DNA"/>
</dbReference>
<proteinExistence type="inferred from homology"/>
<keyword evidence="6" id="KW-0156">Chromatin regulator</keyword>
<keyword evidence="12" id="KW-1185">Reference proteome</keyword>
<dbReference type="SMART" id="SM00320">
    <property type="entry name" value="WD40"/>
    <property type="match status" value="4"/>
</dbReference>
<dbReference type="AlphaFoldDB" id="A0A540LSG8"/>
<evidence type="ECO:0000256" key="2">
    <source>
        <dbReference type="ARBA" id="ARBA00007306"/>
    </source>
</evidence>
<dbReference type="GO" id="GO:0006281">
    <property type="term" value="P:DNA repair"/>
    <property type="evidence" value="ECO:0007669"/>
    <property type="project" value="UniProtKB-KW"/>
</dbReference>
<evidence type="ECO:0000256" key="9">
    <source>
        <dbReference type="PROSITE-ProRule" id="PRU00221"/>
    </source>
</evidence>
<dbReference type="Proteomes" id="UP000315295">
    <property type="component" value="Unassembled WGS sequence"/>
</dbReference>
<dbReference type="GO" id="GO:0005634">
    <property type="term" value="C:nucleus"/>
    <property type="evidence" value="ECO:0007669"/>
    <property type="project" value="UniProtKB-SubCell"/>
</dbReference>
<accession>A0A540LSG8</accession>
<evidence type="ECO:0000313" key="12">
    <source>
        <dbReference type="Proteomes" id="UP000315295"/>
    </source>
</evidence>
<dbReference type="Pfam" id="PF24105">
    <property type="entry name" value="Beta-prop_CAF1B_HIR1"/>
    <property type="match status" value="1"/>
</dbReference>
<comment type="similarity">
    <text evidence="2">Belongs to the WD repeat HIR1 family.</text>
</comment>
<gene>
    <name evidence="11" type="ORF">C1H46_025199</name>
</gene>
<evidence type="ECO:0000256" key="4">
    <source>
        <dbReference type="ARBA" id="ARBA00022737"/>
    </source>
</evidence>
<keyword evidence="4" id="KW-0677">Repeat</keyword>
<protein>
    <recommendedName>
        <fullName evidence="10">CAF1B/HIR1 beta-propeller domain-containing protein</fullName>
    </recommendedName>
</protein>
<dbReference type="InterPro" id="IPR019775">
    <property type="entry name" value="WD40_repeat_CS"/>
</dbReference>
<evidence type="ECO:0000256" key="3">
    <source>
        <dbReference type="ARBA" id="ARBA00022574"/>
    </source>
</evidence>
<name>A0A540LSG8_MALBA</name>
<dbReference type="InterPro" id="IPR055410">
    <property type="entry name" value="Beta-prop_CAF1B_HIR1"/>
</dbReference>
<dbReference type="GO" id="GO:0006334">
    <property type="term" value="P:nucleosome assembly"/>
    <property type="evidence" value="ECO:0007669"/>
    <property type="project" value="TreeGrafter"/>
</dbReference>
<keyword evidence="8" id="KW-0539">Nucleus</keyword>
<dbReference type="PANTHER" id="PTHR15271:SF4">
    <property type="entry name" value="CHROMATIN ASSEMBLY FACTOR 1 SUBUNIT B"/>
    <property type="match status" value="1"/>
</dbReference>
<evidence type="ECO:0000256" key="1">
    <source>
        <dbReference type="ARBA" id="ARBA00004123"/>
    </source>
</evidence>
<comment type="subcellular location">
    <subcellularLocation>
        <location evidence="1">Nucleus</location>
    </subcellularLocation>
</comment>
<dbReference type="PROSITE" id="PS50294">
    <property type="entry name" value="WD_REPEATS_REGION"/>
    <property type="match status" value="1"/>
</dbReference>
<dbReference type="STRING" id="106549.A0A540LSG8"/>
<dbReference type="InterPro" id="IPR001680">
    <property type="entry name" value="WD40_rpt"/>
</dbReference>
<keyword evidence="3 9" id="KW-0853">WD repeat</keyword>
<dbReference type="Pfam" id="PF00400">
    <property type="entry name" value="WD40"/>
    <property type="match status" value="1"/>
</dbReference>
<dbReference type="GO" id="GO:0033186">
    <property type="term" value="C:CAF-1 complex"/>
    <property type="evidence" value="ECO:0007669"/>
    <property type="project" value="TreeGrafter"/>
</dbReference>
<comment type="caution">
    <text evidence="11">The sequence shown here is derived from an EMBL/GenBank/DDBJ whole genome shotgun (WGS) entry which is preliminary data.</text>
</comment>
<organism evidence="11 12">
    <name type="scientific">Malus baccata</name>
    <name type="common">Siberian crab apple</name>
    <name type="synonym">Pyrus baccata</name>
    <dbReference type="NCBI Taxonomy" id="106549"/>
    <lineage>
        <taxon>Eukaryota</taxon>
        <taxon>Viridiplantae</taxon>
        <taxon>Streptophyta</taxon>
        <taxon>Embryophyta</taxon>
        <taxon>Tracheophyta</taxon>
        <taxon>Spermatophyta</taxon>
        <taxon>Magnoliopsida</taxon>
        <taxon>eudicotyledons</taxon>
        <taxon>Gunneridae</taxon>
        <taxon>Pentapetalae</taxon>
        <taxon>rosids</taxon>
        <taxon>fabids</taxon>
        <taxon>Rosales</taxon>
        <taxon>Rosaceae</taxon>
        <taxon>Amygdaloideae</taxon>
        <taxon>Maleae</taxon>
        <taxon>Malus</taxon>
    </lineage>
</organism>